<dbReference type="Pfam" id="PF07109">
    <property type="entry name" value="Mg-por_mtran_C"/>
    <property type="match status" value="1"/>
</dbReference>
<dbReference type="AlphaFoldDB" id="A0A254N7C5"/>
<dbReference type="Pfam" id="PF03602">
    <property type="entry name" value="Cons_hypoth95"/>
    <property type="match status" value="1"/>
</dbReference>
<evidence type="ECO:0000313" key="6">
    <source>
        <dbReference type="EMBL" id="OWR02712.1"/>
    </source>
</evidence>
<dbReference type="Gene3D" id="3.40.50.150">
    <property type="entry name" value="Vaccinia Virus protein VP39"/>
    <property type="match status" value="1"/>
</dbReference>
<dbReference type="InterPro" id="IPR029063">
    <property type="entry name" value="SAM-dependent_MTases_sf"/>
</dbReference>
<feature type="domain" description="Magnesium-protoporphyrin IX methyltransferase C-terminal" evidence="5">
    <location>
        <begin position="131"/>
        <end position="230"/>
    </location>
</feature>
<dbReference type="NCBIfam" id="TIGR02021">
    <property type="entry name" value="BchM-ChlM"/>
    <property type="match status" value="1"/>
</dbReference>
<dbReference type="SUPFAM" id="SSF53335">
    <property type="entry name" value="S-adenosyl-L-methionine-dependent methyltransferases"/>
    <property type="match status" value="1"/>
</dbReference>
<evidence type="ECO:0000256" key="4">
    <source>
        <dbReference type="NCBIfam" id="TIGR02021"/>
    </source>
</evidence>
<evidence type="ECO:0000313" key="7">
    <source>
        <dbReference type="Proteomes" id="UP000197446"/>
    </source>
</evidence>
<keyword evidence="2 6" id="KW-0808">Transferase</keyword>
<dbReference type="GO" id="GO:0015995">
    <property type="term" value="P:chlorophyll biosynthetic process"/>
    <property type="evidence" value="ECO:0007669"/>
    <property type="project" value="UniProtKB-UniRule"/>
</dbReference>
<proteinExistence type="predicted"/>
<comment type="caution">
    <text evidence="6">The sequence shown here is derived from an EMBL/GenBank/DDBJ whole genome shotgun (WGS) entry which is preliminary data.</text>
</comment>
<organism evidence="6 7">
    <name type="scientific">Roseateles puraquae</name>
    <dbReference type="NCBI Taxonomy" id="431059"/>
    <lineage>
        <taxon>Bacteria</taxon>
        <taxon>Pseudomonadati</taxon>
        <taxon>Pseudomonadota</taxon>
        <taxon>Betaproteobacteria</taxon>
        <taxon>Burkholderiales</taxon>
        <taxon>Sphaerotilaceae</taxon>
        <taxon>Roseateles</taxon>
    </lineage>
</organism>
<evidence type="ECO:0000256" key="2">
    <source>
        <dbReference type="ARBA" id="ARBA00022679"/>
    </source>
</evidence>
<dbReference type="OrthoDB" id="9791837at2"/>
<dbReference type="CDD" id="cd02440">
    <property type="entry name" value="AdoMet_MTases"/>
    <property type="match status" value="1"/>
</dbReference>
<gene>
    <name evidence="6" type="ORF">CDO81_17950</name>
</gene>
<dbReference type="EC" id="2.1.1.11" evidence="4"/>
<dbReference type="PANTHER" id="PTHR43464:SF19">
    <property type="entry name" value="UBIQUINONE BIOSYNTHESIS O-METHYLTRANSFERASE, MITOCHONDRIAL"/>
    <property type="match status" value="1"/>
</dbReference>
<dbReference type="Proteomes" id="UP000197446">
    <property type="component" value="Unassembled WGS sequence"/>
</dbReference>
<keyword evidence="7" id="KW-1185">Reference proteome</keyword>
<dbReference type="GO" id="GO:0032259">
    <property type="term" value="P:methylation"/>
    <property type="evidence" value="ECO:0007669"/>
    <property type="project" value="UniProtKB-KW"/>
</dbReference>
<dbReference type="InterPro" id="IPR010251">
    <property type="entry name" value="Mg_prot_MeTrfase"/>
</dbReference>
<dbReference type="PROSITE" id="PS51556">
    <property type="entry name" value="SAM_MT_MG_PIX"/>
    <property type="match status" value="1"/>
</dbReference>
<name>A0A254N7C5_9BURK</name>
<evidence type="ECO:0000256" key="1">
    <source>
        <dbReference type="ARBA" id="ARBA00022603"/>
    </source>
</evidence>
<dbReference type="PANTHER" id="PTHR43464">
    <property type="entry name" value="METHYLTRANSFERASE"/>
    <property type="match status" value="1"/>
</dbReference>
<accession>A0A254N7C5</accession>
<keyword evidence="1 6" id="KW-0489">Methyltransferase</keyword>
<keyword evidence="3" id="KW-0949">S-adenosyl-L-methionine</keyword>
<dbReference type="EMBL" id="NISI01000007">
    <property type="protein sequence ID" value="OWR02712.1"/>
    <property type="molecule type" value="Genomic_DNA"/>
</dbReference>
<dbReference type="InterPro" id="IPR010940">
    <property type="entry name" value="Mg_prot_MeTrfase_C"/>
</dbReference>
<protein>
    <recommendedName>
        <fullName evidence="4">Magnesium protoporphyrin IX methyltransferase</fullName>
        <ecNumber evidence="4">2.1.1.11</ecNumber>
    </recommendedName>
</protein>
<evidence type="ECO:0000256" key="3">
    <source>
        <dbReference type="ARBA" id="ARBA00022691"/>
    </source>
</evidence>
<dbReference type="GO" id="GO:0046406">
    <property type="term" value="F:magnesium protoporphyrin IX methyltransferase activity"/>
    <property type="evidence" value="ECO:0007669"/>
    <property type="project" value="UniProtKB-UniRule"/>
</dbReference>
<sequence length="231" mass="25468">MSAYLERRGEIETYFDRTAADAWARLTSDAPVGRVRASVRAGRDRMRDTLLSWLPGDLRGRRVLDAGCGTGALAVEAARRGAEVLAIDLSPTLVDLARERMPRFDSGGSIEFRAGDMLDPALGRFDHVVGMDSLIHYEPADAVGVLAELAARTRHSVVFTFAPSNPALQLMKAVGKLFPRGNRSPSIVPVAEQRLYRLIDAHPRLLDWDVRRSQRVSGGFYTSQALELVRP</sequence>
<evidence type="ECO:0000259" key="5">
    <source>
        <dbReference type="Pfam" id="PF07109"/>
    </source>
</evidence>
<dbReference type="RefSeq" id="WP_088484602.1">
    <property type="nucleotide sequence ID" value="NZ_NISI01000007.1"/>
</dbReference>
<reference evidence="6 7" key="1">
    <citation type="journal article" date="2007" name="Int. J. Syst. Evol. Microbiol.">
        <title>Description of Pelomonas aquatica sp. nov. and Pelomonas puraquae sp. nov., isolated from industrial and haemodialysis water.</title>
        <authorList>
            <person name="Gomila M."/>
            <person name="Bowien B."/>
            <person name="Falsen E."/>
            <person name="Moore E.R."/>
            <person name="Lalucat J."/>
        </authorList>
    </citation>
    <scope>NUCLEOTIDE SEQUENCE [LARGE SCALE GENOMIC DNA]</scope>
    <source>
        <strain evidence="6 7">CCUG 52769</strain>
    </source>
</reference>